<gene>
    <name evidence="2" type="ORF">HID58_005725</name>
</gene>
<sequence length="143" mass="16841">MPSNSGDDNVLQILIKNFDVLALPLVALVYPLFPIWPFLKLIGICWLVLPQFNGAEHVYRHFIRPFYMNPQRASTNIWYVPQKKLNFFPKRDDDDILTAAEKYMEKHGTDAVERMIVRKDSYERGRRGGGSNDYMTFDDDYRY</sequence>
<comment type="subcellular location">
    <subcellularLocation>
        <location evidence="1">Membrane</location>
        <topology evidence="1">Multi-pass membrane protein</topology>
    </subcellularLocation>
</comment>
<comment type="caution">
    <text evidence="2">The sequence shown here is derived from an EMBL/GenBank/DDBJ whole genome shotgun (WGS) entry which is preliminary data.</text>
</comment>
<dbReference type="InterPro" id="IPR004345">
    <property type="entry name" value="TB2_DP1_HVA22"/>
</dbReference>
<evidence type="ECO:0000256" key="1">
    <source>
        <dbReference type="RuleBase" id="RU362006"/>
    </source>
</evidence>
<keyword evidence="1" id="KW-1133">Transmembrane helix</keyword>
<reference evidence="2 3" key="1">
    <citation type="submission" date="2021-05" db="EMBL/GenBank/DDBJ databases">
        <title>Genome Assembly of Synthetic Allotetraploid Brassica napus Reveals Homoeologous Exchanges between Subgenomes.</title>
        <authorList>
            <person name="Davis J.T."/>
        </authorList>
    </citation>
    <scope>NUCLEOTIDE SEQUENCE [LARGE SCALE GENOMIC DNA]</scope>
    <source>
        <strain evidence="3">cv. Da-Ae</strain>
        <tissue evidence="2">Seedling</tissue>
    </source>
</reference>
<protein>
    <recommendedName>
        <fullName evidence="1">HVA22-like protein</fullName>
    </recommendedName>
</protein>
<organism evidence="2 3">
    <name type="scientific">Brassica napus</name>
    <name type="common">Rape</name>
    <dbReference type="NCBI Taxonomy" id="3708"/>
    <lineage>
        <taxon>Eukaryota</taxon>
        <taxon>Viridiplantae</taxon>
        <taxon>Streptophyta</taxon>
        <taxon>Embryophyta</taxon>
        <taxon>Tracheophyta</taxon>
        <taxon>Spermatophyta</taxon>
        <taxon>Magnoliopsida</taxon>
        <taxon>eudicotyledons</taxon>
        <taxon>Gunneridae</taxon>
        <taxon>Pentapetalae</taxon>
        <taxon>rosids</taxon>
        <taxon>malvids</taxon>
        <taxon>Brassicales</taxon>
        <taxon>Brassicaceae</taxon>
        <taxon>Brassiceae</taxon>
        <taxon>Brassica</taxon>
    </lineage>
</organism>
<name>A0ABQ8E9D6_BRANA</name>
<feature type="transmembrane region" description="Helical" evidence="1">
    <location>
        <begin position="20"/>
        <end position="39"/>
    </location>
</feature>
<comment type="caution">
    <text evidence="1">Lacks conserved residue(s) required for the propagation of feature annotation.</text>
</comment>
<evidence type="ECO:0000313" key="2">
    <source>
        <dbReference type="EMBL" id="KAH0938264.1"/>
    </source>
</evidence>
<dbReference type="EMBL" id="JAGKQM010000002">
    <property type="protein sequence ID" value="KAH0938264.1"/>
    <property type="molecule type" value="Genomic_DNA"/>
</dbReference>
<accession>A0ABQ8E9D6</accession>
<keyword evidence="3" id="KW-1185">Reference proteome</keyword>
<comment type="similarity">
    <text evidence="1">Belongs to the DP1 family.</text>
</comment>
<dbReference type="Proteomes" id="UP000824890">
    <property type="component" value="Unassembled WGS sequence"/>
</dbReference>
<evidence type="ECO:0000313" key="3">
    <source>
        <dbReference type="Proteomes" id="UP000824890"/>
    </source>
</evidence>
<dbReference type="PANTHER" id="PTHR12300">
    <property type="entry name" value="HVA22-LIKE PROTEINS"/>
    <property type="match status" value="1"/>
</dbReference>
<dbReference type="PANTHER" id="PTHR12300:SF157">
    <property type="entry name" value="HVA22-LIKE PROTEIN C"/>
    <property type="match status" value="1"/>
</dbReference>
<keyword evidence="1" id="KW-0472">Membrane</keyword>
<dbReference type="Pfam" id="PF03134">
    <property type="entry name" value="TB2_DP1_HVA22"/>
    <property type="match status" value="1"/>
</dbReference>
<keyword evidence="1" id="KW-0812">Transmembrane</keyword>
<proteinExistence type="inferred from homology"/>